<keyword evidence="7 12" id="KW-0560">Oxidoreductase</keyword>
<evidence type="ECO:0000313" key="13">
    <source>
        <dbReference type="EMBL" id="KAJ8772717.1"/>
    </source>
</evidence>
<dbReference type="SUPFAM" id="SSF48264">
    <property type="entry name" value="Cytochrome P450"/>
    <property type="match status" value="1"/>
</dbReference>
<dbReference type="AlphaFoldDB" id="A0AAV8U083"/>
<feature type="binding site" description="axial binding residue" evidence="11">
    <location>
        <position position="354"/>
    </location>
    <ligand>
        <name>heme</name>
        <dbReference type="ChEBI" id="CHEBI:30413"/>
    </ligand>
    <ligandPart>
        <name>Fe</name>
        <dbReference type="ChEBI" id="CHEBI:18248"/>
    </ligandPart>
</feature>
<dbReference type="EMBL" id="JAIWQS010000002">
    <property type="protein sequence ID" value="KAJ8772717.1"/>
    <property type="molecule type" value="Genomic_DNA"/>
</dbReference>
<dbReference type="GO" id="GO:0016705">
    <property type="term" value="F:oxidoreductase activity, acting on paired donors, with incorporation or reduction of molecular oxygen"/>
    <property type="evidence" value="ECO:0007669"/>
    <property type="project" value="InterPro"/>
</dbReference>
<keyword evidence="5 11" id="KW-0479">Metal-binding</keyword>
<dbReference type="GO" id="GO:0016020">
    <property type="term" value="C:membrane"/>
    <property type="evidence" value="ECO:0007669"/>
    <property type="project" value="UniProtKB-SubCell"/>
</dbReference>
<evidence type="ECO:0000256" key="1">
    <source>
        <dbReference type="ARBA" id="ARBA00004167"/>
    </source>
</evidence>
<evidence type="ECO:0000256" key="12">
    <source>
        <dbReference type="RuleBase" id="RU000461"/>
    </source>
</evidence>
<evidence type="ECO:0000256" key="8">
    <source>
        <dbReference type="ARBA" id="ARBA00023004"/>
    </source>
</evidence>
<dbReference type="Pfam" id="PF00067">
    <property type="entry name" value="p450"/>
    <property type="match status" value="1"/>
</dbReference>
<dbReference type="PANTHER" id="PTHR24282:SF211">
    <property type="entry name" value="CYTOCHROME P450-RELATED"/>
    <property type="match status" value="1"/>
</dbReference>
<comment type="cofactor">
    <cofactor evidence="11">
        <name>heme</name>
        <dbReference type="ChEBI" id="CHEBI:30413"/>
    </cofactor>
</comment>
<evidence type="ECO:0000256" key="4">
    <source>
        <dbReference type="ARBA" id="ARBA00022692"/>
    </source>
</evidence>
<comment type="subcellular location">
    <subcellularLocation>
        <location evidence="1">Membrane</location>
        <topology evidence="1">Single-pass membrane protein</topology>
    </subcellularLocation>
</comment>
<dbReference type="InterPro" id="IPR036396">
    <property type="entry name" value="Cyt_P450_sf"/>
</dbReference>
<reference evidence="13 14" key="1">
    <citation type="submission" date="2021-09" db="EMBL/GenBank/DDBJ databases">
        <title>Genomic insights and catalytic innovation underlie evolution of tropane alkaloids biosynthesis.</title>
        <authorList>
            <person name="Wang Y.-J."/>
            <person name="Tian T."/>
            <person name="Huang J.-P."/>
            <person name="Huang S.-X."/>
        </authorList>
    </citation>
    <scope>NUCLEOTIDE SEQUENCE [LARGE SCALE GENOMIC DNA]</scope>
    <source>
        <strain evidence="13">KIB-2018</strain>
        <tissue evidence="13">Leaf</tissue>
    </source>
</reference>
<keyword evidence="6" id="KW-1133">Transmembrane helix</keyword>
<keyword evidence="14" id="KW-1185">Reference proteome</keyword>
<dbReference type="GO" id="GO:0005506">
    <property type="term" value="F:iron ion binding"/>
    <property type="evidence" value="ECO:0007669"/>
    <property type="project" value="InterPro"/>
</dbReference>
<keyword evidence="4" id="KW-0812">Transmembrane</keyword>
<comment type="caution">
    <text evidence="13">The sequence shown here is derived from an EMBL/GenBank/DDBJ whole genome shotgun (WGS) entry which is preliminary data.</text>
</comment>
<evidence type="ECO:0000256" key="6">
    <source>
        <dbReference type="ARBA" id="ARBA00022989"/>
    </source>
</evidence>
<keyword evidence="9 12" id="KW-0503">Monooxygenase</keyword>
<dbReference type="InterPro" id="IPR017972">
    <property type="entry name" value="Cyt_P450_CS"/>
</dbReference>
<protein>
    <recommendedName>
        <fullName evidence="15">Cytochrome P450</fullName>
    </recommendedName>
</protein>
<dbReference type="InterPro" id="IPR002401">
    <property type="entry name" value="Cyt_P450_E_grp-I"/>
</dbReference>
<organism evidence="13 14">
    <name type="scientific">Erythroxylum novogranatense</name>
    <dbReference type="NCBI Taxonomy" id="1862640"/>
    <lineage>
        <taxon>Eukaryota</taxon>
        <taxon>Viridiplantae</taxon>
        <taxon>Streptophyta</taxon>
        <taxon>Embryophyta</taxon>
        <taxon>Tracheophyta</taxon>
        <taxon>Spermatophyta</taxon>
        <taxon>Magnoliopsida</taxon>
        <taxon>eudicotyledons</taxon>
        <taxon>Gunneridae</taxon>
        <taxon>Pentapetalae</taxon>
        <taxon>rosids</taxon>
        <taxon>fabids</taxon>
        <taxon>Malpighiales</taxon>
        <taxon>Erythroxylaceae</taxon>
        <taxon>Erythroxylum</taxon>
    </lineage>
</organism>
<proteinExistence type="inferred from homology"/>
<dbReference type="PRINTS" id="PR00385">
    <property type="entry name" value="P450"/>
</dbReference>
<comment type="similarity">
    <text evidence="2 12">Belongs to the cytochrome P450 family.</text>
</comment>
<evidence type="ECO:0000256" key="7">
    <source>
        <dbReference type="ARBA" id="ARBA00023002"/>
    </source>
</evidence>
<dbReference type="InterPro" id="IPR001128">
    <property type="entry name" value="Cyt_P450"/>
</dbReference>
<evidence type="ECO:0000256" key="3">
    <source>
        <dbReference type="ARBA" id="ARBA00022617"/>
    </source>
</evidence>
<keyword evidence="10" id="KW-0472">Membrane</keyword>
<keyword evidence="3 11" id="KW-0349">Heme</keyword>
<name>A0AAV8U083_9ROSI</name>
<evidence type="ECO:0000256" key="10">
    <source>
        <dbReference type="ARBA" id="ARBA00023136"/>
    </source>
</evidence>
<dbReference type="GO" id="GO:0004497">
    <property type="term" value="F:monooxygenase activity"/>
    <property type="evidence" value="ECO:0007669"/>
    <property type="project" value="UniProtKB-KW"/>
</dbReference>
<evidence type="ECO:0000256" key="2">
    <source>
        <dbReference type="ARBA" id="ARBA00010617"/>
    </source>
</evidence>
<dbReference type="GO" id="GO:0020037">
    <property type="term" value="F:heme binding"/>
    <property type="evidence" value="ECO:0007669"/>
    <property type="project" value="InterPro"/>
</dbReference>
<evidence type="ECO:0000256" key="5">
    <source>
        <dbReference type="ARBA" id="ARBA00022723"/>
    </source>
</evidence>
<dbReference type="PROSITE" id="PS00086">
    <property type="entry name" value="CYTOCHROME_P450"/>
    <property type="match status" value="1"/>
</dbReference>
<evidence type="ECO:0008006" key="15">
    <source>
        <dbReference type="Google" id="ProtNLM"/>
    </source>
</evidence>
<evidence type="ECO:0000256" key="9">
    <source>
        <dbReference type="ARBA" id="ARBA00023033"/>
    </source>
</evidence>
<sequence length="410" mass="46444">MLLIYDVEMIKEILINASGSFKKNLQATPQLKTLFGEGLLALEGEKWAQHRRISNQAFNLERVKSWVPEITTSTMKMLKKWEEIRGGREEMEIEVSKELHDLSADIISRTAFGSSYEEGKRIFALQEQQMLIAAESLRSLAIPGLGFIPTKKNREGWRLEKEIRESVRMLIKANSSKPAQQNSNNLLGLLMSSHKNRNGEEETLGVEEIIDECKTFYFAGNDTTSSLLTWALLLLASHQEWQHKAREEVLRVLGTKELPVAEDLHNLKLVSLIINETLRLYPPSVGLGRRATKNVKLGMLEIPTGTQIIIPAIATHRDQEMWGDDANEFNPLRFNEPRKHLASYLSFGLGPRICAGQNLALFEAKIVLAMIVRHYYFVLSPTYVHAPTMVITLQPQHGAQILFTRVSLCS</sequence>
<dbReference type="InterPro" id="IPR050665">
    <property type="entry name" value="Cytochrome_P450_Monooxygen"/>
</dbReference>
<evidence type="ECO:0000313" key="14">
    <source>
        <dbReference type="Proteomes" id="UP001159364"/>
    </source>
</evidence>
<evidence type="ECO:0000256" key="11">
    <source>
        <dbReference type="PIRSR" id="PIRSR602401-1"/>
    </source>
</evidence>
<dbReference type="PRINTS" id="PR00463">
    <property type="entry name" value="EP450I"/>
</dbReference>
<dbReference type="PANTHER" id="PTHR24282">
    <property type="entry name" value="CYTOCHROME P450 FAMILY MEMBER"/>
    <property type="match status" value="1"/>
</dbReference>
<keyword evidence="8 11" id="KW-0408">Iron</keyword>
<dbReference type="Proteomes" id="UP001159364">
    <property type="component" value="Linkage Group LG02"/>
</dbReference>
<accession>A0AAV8U083</accession>
<gene>
    <name evidence="13" type="ORF">K2173_027894</name>
</gene>
<dbReference type="Gene3D" id="1.10.630.10">
    <property type="entry name" value="Cytochrome P450"/>
    <property type="match status" value="1"/>
</dbReference>